<evidence type="ECO:0000313" key="7">
    <source>
        <dbReference type="EMBL" id="KAA6436355.1"/>
    </source>
</evidence>
<dbReference type="RefSeq" id="WP_146355040.1">
    <property type="nucleotide sequence ID" value="NZ_JBIVQT010000001.1"/>
</dbReference>
<comment type="subcellular location">
    <subcellularLocation>
        <location evidence="6">Cytoplasm</location>
    </subcellularLocation>
</comment>
<sequence length="91" mass="9624">MALIVVDVMPKAEILDPQGKAVTRALARLGHEAVGEVRVGKRFELTVDGEVTDALLEQVRTVADEVLANTVIEDVVGVHVVEQAAQPGAAQ</sequence>
<dbReference type="InterPro" id="IPR003850">
    <property type="entry name" value="PurS"/>
</dbReference>
<comment type="caution">
    <text evidence="7">The sequence shown here is derived from an EMBL/GenBank/DDBJ whole genome shotgun (WGS) entry which is preliminary data.</text>
</comment>
<dbReference type="GO" id="GO:0006189">
    <property type="term" value="P:'de novo' IMP biosynthetic process"/>
    <property type="evidence" value="ECO:0007669"/>
    <property type="project" value="UniProtKB-UniRule"/>
</dbReference>
<dbReference type="PANTHER" id="PTHR34696:SF1">
    <property type="entry name" value="PHOSPHORIBOSYLFORMYLGLYCINAMIDINE SYNTHASE SUBUNIT PURS"/>
    <property type="match status" value="1"/>
</dbReference>
<reference evidence="7 8" key="1">
    <citation type="submission" date="2019-08" db="EMBL/GenBank/DDBJ databases">
        <title>Agrococcus lahaulensis sp. nov., isolated from a cold desert of the Indian Himalayas.</title>
        <authorList>
            <person name="Qu J.H."/>
        </authorList>
    </citation>
    <scope>NUCLEOTIDE SEQUENCE [LARGE SCALE GENOMIC DNA]</scope>
    <source>
        <strain evidence="7 8">NS18</strain>
    </source>
</reference>
<keyword evidence="3 6" id="KW-0547">Nucleotide-binding</keyword>
<comment type="function">
    <text evidence="6">Part of the phosphoribosylformylglycinamidine synthase complex involved in the purines biosynthetic pathway. Catalyzes the ATP-dependent conversion of formylglycinamide ribonucleotide (FGAR) and glutamine to yield formylglycinamidine ribonucleotide (FGAM) and glutamate. The FGAM synthase complex is composed of three subunits. PurQ produces an ammonia molecule by converting glutamine to glutamate. PurL transfers the ammonia molecule to FGAR to form FGAM in an ATP-dependent manner. PurS interacts with PurQ and PurL and is thought to assist in the transfer of the ammonia molecule from PurQ to PurL.</text>
</comment>
<dbReference type="UniPathway" id="UPA00074">
    <property type="reaction ID" value="UER00128"/>
</dbReference>
<dbReference type="GO" id="GO:0005524">
    <property type="term" value="F:ATP binding"/>
    <property type="evidence" value="ECO:0007669"/>
    <property type="project" value="UniProtKB-UniRule"/>
</dbReference>
<dbReference type="EMBL" id="VOIR01000011">
    <property type="protein sequence ID" value="KAA6436355.1"/>
    <property type="molecule type" value="Genomic_DNA"/>
</dbReference>
<comment type="similarity">
    <text evidence="6">Belongs to the PurS family.</text>
</comment>
<accession>A0A5M8QJT6</accession>
<dbReference type="SUPFAM" id="SSF82697">
    <property type="entry name" value="PurS-like"/>
    <property type="match status" value="1"/>
</dbReference>
<evidence type="ECO:0000256" key="4">
    <source>
        <dbReference type="ARBA" id="ARBA00022755"/>
    </source>
</evidence>
<dbReference type="HAMAP" id="MF_01926">
    <property type="entry name" value="PurS"/>
    <property type="match status" value="1"/>
</dbReference>
<dbReference type="InterPro" id="IPR036604">
    <property type="entry name" value="PurS-like_sf"/>
</dbReference>
<dbReference type="Proteomes" id="UP000323221">
    <property type="component" value="Unassembled WGS sequence"/>
</dbReference>
<evidence type="ECO:0000256" key="6">
    <source>
        <dbReference type="HAMAP-Rule" id="MF_01926"/>
    </source>
</evidence>
<name>A0A5M8QJT6_9MICO</name>
<evidence type="ECO:0000256" key="3">
    <source>
        <dbReference type="ARBA" id="ARBA00022741"/>
    </source>
</evidence>
<proteinExistence type="inferred from homology"/>
<dbReference type="GO" id="GO:0004642">
    <property type="term" value="F:phosphoribosylformylglycinamidine synthase activity"/>
    <property type="evidence" value="ECO:0007669"/>
    <property type="project" value="UniProtKB-UniRule"/>
</dbReference>
<gene>
    <name evidence="6 7" type="primary">purS</name>
    <name evidence="7" type="ORF">FQ330_02805</name>
</gene>
<evidence type="ECO:0000256" key="1">
    <source>
        <dbReference type="ARBA" id="ARBA00022490"/>
    </source>
</evidence>
<keyword evidence="8" id="KW-1185">Reference proteome</keyword>
<comment type="subunit">
    <text evidence="6">Part of the FGAM synthase complex composed of 1 PurL, 1 PurQ and 2 PurS subunits.</text>
</comment>
<keyword evidence="1 6" id="KW-0963">Cytoplasm</keyword>
<keyword evidence="5 6" id="KW-0067">ATP-binding</keyword>
<comment type="pathway">
    <text evidence="6">Purine metabolism; IMP biosynthesis via de novo pathway; 5-amino-1-(5-phospho-D-ribosyl)imidazole from N(2)-formyl-N(1)-(5-phospho-D-ribosyl)glycinamide: step 1/2.</text>
</comment>
<evidence type="ECO:0000256" key="5">
    <source>
        <dbReference type="ARBA" id="ARBA00022840"/>
    </source>
</evidence>
<dbReference type="Gene3D" id="3.30.1280.10">
    <property type="entry name" value="Phosphoribosylformylglycinamidine synthase subunit PurS"/>
    <property type="match status" value="1"/>
</dbReference>
<dbReference type="NCBIfam" id="NF004630">
    <property type="entry name" value="PRK05974.1"/>
    <property type="match status" value="1"/>
</dbReference>
<organism evidence="7 8">
    <name type="scientific">Agrococcus sediminis</name>
    <dbReference type="NCBI Taxonomy" id="2599924"/>
    <lineage>
        <taxon>Bacteria</taxon>
        <taxon>Bacillati</taxon>
        <taxon>Actinomycetota</taxon>
        <taxon>Actinomycetes</taxon>
        <taxon>Micrococcales</taxon>
        <taxon>Microbacteriaceae</taxon>
        <taxon>Agrococcus</taxon>
    </lineage>
</organism>
<dbReference type="Pfam" id="PF02700">
    <property type="entry name" value="PurS"/>
    <property type="match status" value="1"/>
</dbReference>
<dbReference type="EC" id="6.3.5.3" evidence="6"/>
<keyword evidence="4 6" id="KW-0658">Purine biosynthesis</keyword>
<evidence type="ECO:0000313" key="8">
    <source>
        <dbReference type="Proteomes" id="UP000323221"/>
    </source>
</evidence>
<dbReference type="NCBIfam" id="TIGR00302">
    <property type="entry name" value="phosphoribosylformylglycinamidine synthase subunit PurS"/>
    <property type="match status" value="1"/>
</dbReference>
<comment type="catalytic activity">
    <reaction evidence="6">
        <text>N(2)-formyl-N(1)-(5-phospho-beta-D-ribosyl)glycinamide + L-glutamine + ATP + H2O = 2-formamido-N(1)-(5-O-phospho-beta-D-ribosyl)acetamidine + L-glutamate + ADP + phosphate + H(+)</text>
        <dbReference type="Rhea" id="RHEA:17129"/>
        <dbReference type="ChEBI" id="CHEBI:15377"/>
        <dbReference type="ChEBI" id="CHEBI:15378"/>
        <dbReference type="ChEBI" id="CHEBI:29985"/>
        <dbReference type="ChEBI" id="CHEBI:30616"/>
        <dbReference type="ChEBI" id="CHEBI:43474"/>
        <dbReference type="ChEBI" id="CHEBI:58359"/>
        <dbReference type="ChEBI" id="CHEBI:147286"/>
        <dbReference type="ChEBI" id="CHEBI:147287"/>
        <dbReference type="ChEBI" id="CHEBI:456216"/>
        <dbReference type="EC" id="6.3.5.3"/>
    </reaction>
</comment>
<protein>
    <recommendedName>
        <fullName evidence="6">Phosphoribosylformylglycinamidine synthase subunit PurS</fullName>
        <shortName evidence="6">FGAM synthase</shortName>
        <ecNumber evidence="6">6.3.5.3</ecNumber>
    </recommendedName>
    <alternativeName>
        <fullName evidence="6">Formylglycinamide ribonucleotide amidotransferase subunit III</fullName>
        <shortName evidence="6">FGAR amidotransferase III</shortName>
        <shortName evidence="6">FGAR-AT III</shortName>
    </alternativeName>
    <alternativeName>
        <fullName evidence="6">Phosphoribosylformylglycinamidine synthase subunit III</fullName>
    </alternativeName>
</protein>
<dbReference type="AlphaFoldDB" id="A0A5M8QJT6"/>
<dbReference type="PANTHER" id="PTHR34696">
    <property type="entry name" value="PHOSPHORIBOSYLFORMYLGLYCINAMIDINE SYNTHASE SUBUNIT PURS"/>
    <property type="match status" value="1"/>
</dbReference>
<keyword evidence="2 6" id="KW-0436">Ligase</keyword>
<dbReference type="GO" id="GO:0005737">
    <property type="term" value="C:cytoplasm"/>
    <property type="evidence" value="ECO:0007669"/>
    <property type="project" value="UniProtKB-SubCell"/>
</dbReference>
<evidence type="ECO:0000256" key="2">
    <source>
        <dbReference type="ARBA" id="ARBA00022598"/>
    </source>
</evidence>
<dbReference type="OrthoDB" id="3479567at2"/>